<evidence type="ECO:0000256" key="2">
    <source>
        <dbReference type="SAM" id="SignalP"/>
    </source>
</evidence>
<dbReference type="InterPro" id="IPR006311">
    <property type="entry name" value="TAT_signal"/>
</dbReference>
<keyword evidence="4" id="KW-1185">Reference proteome</keyword>
<dbReference type="PANTHER" id="PTHR42928">
    <property type="entry name" value="TRICARBOXYLATE-BINDING PROTEIN"/>
    <property type="match status" value="1"/>
</dbReference>
<dbReference type="SUPFAM" id="SSF53850">
    <property type="entry name" value="Periplasmic binding protein-like II"/>
    <property type="match status" value="1"/>
</dbReference>
<evidence type="ECO:0000313" key="3">
    <source>
        <dbReference type="EMBL" id="MBP0493302.1"/>
    </source>
</evidence>
<comment type="caution">
    <text evidence="3">The sequence shown here is derived from an EMBL/GenBank/DDBJ whole genome shotgun (WGS) entry which is preliminary data.</text>
</comment>
<dbReference type="RefSeq" id="WP_209373484.1">
    <property type="nucleotide sequence ID" value="NZ_JAGIZA010000005.1"/>
</dbReference>
<dbReference type="PANTHER" id="PTHR42928:SF5">
    <property type="entry name" value="BLR1237 PROTEIN"/>
    <property type="match status" value="1"/>
</dbReference>
<dbReference type="InterPro" id="IPR005064">
    <property type="entry name" value="BUG"/>
</dbReference>
<sequence length="333" mass="35279">MSKSSRRPVLATALALALVGAGVLAAPFPALAQAFPNRAITVIVPFAAGGPTDVINRLVAEGMSKDLGQPVVVENVTGAGGTIAAARVANARPDGYTILAHHIGHATSATLYRNLPYDVEKSFAPLGLVSDAAMTIVARPDFPANDLQGLMAEIKRQGDRLNLAHAGVGGANHLCGVLMQYAAKTNLTTVAFRGSAPVLTEMMAGRIDVFCDQATNTTPFIRDNRIRSYAVTLDRRVEGLNLPTTAEAGEPTIAMSTWHGLYAPAGTPEPVVERLSQAIRAALREERLRARFAELVTEVASQEQATPAAHRRHLAAEVARWRPIIQAAGVYAD</sequence>
<dbReference type="PROSITE" id="PS51318">
    <property type="entry name" value="TAT"/>
    <property type="match status" value="1"/>
</dbReference>
<dbReference type="Pfam" id="PF03401">
    <property type="entry name" value="TctC"/>
    <property type="match status" value="1"/>
</dbReference>
<organism evidence="3 4">
    <name type="scientific">Roseomonas indoligenes</name>
    <dbReference type="NCBI Taxonomy" id="2820811"/>
    <lineage>
        <taxon>Bacteria</taxon>
        <taxon>Pseudomonadati</taxon>
        <taxon>Pseudomonadota</taxon>
        <taxon>Alphaproteobacteria</taxon>
        <taxon>Acetobacterales</taxon>
        <taxon>Roseomonadaceae</taxon>
        <taxon>Roseomonas</taxon>
    </lineage>
</organism>
<dbReference type="PIRSF" id="PIRSF017082">
    <property type="entry name" value="YflP"/>
    <property type="match status" value="1"/>
</dbReference>
<dbReference type="AlphaFoldDB" id="A0A940S7Q1"/>
<feature type="signal peptide" evidence="2">
    <location>
        <begin position="1"/>
        <end position="32"/>
    </location>
</feature>
<name>A0A940S7Q1_9PROT</name>
<dbReference type="Gene3D" id="3.40.190.150">
    <property type="entry name" value="Bordetella uptake gene, domain 1"/>
    <property type="match status" value="1"/>
</dbReference>
<dbReference type="Proteomes" id="UP000677537">
    <property type="component" value="Unassembled WGS sequence"/>
</dbReference>
<evidence type="ECO:0000313" key="4">
    <source>
        <dbReference type="Proteomes" id="UP000677537"/>
    </source>
</evidence>
<comment type="similarity">
    <text evidence="1">Belongs to the UPF0065 (bug) family.</text>
</comment>
<proteinExistence type="inferred from homology"/>
<reference evidence="3" key="1">
    <citation type="submission" date="2021-03" db="EMBL/GenBank/DDBJ databases">
        <authorList>
            <person name="So Y."/>
        </authorList>
    </citation>
    <scope>NUCLEOTIDE SEQUENCE</scope>
    <source>
        <strain evidence="3">SG15</strain>
    </source>
</reference>
<evidence type="ECO:0000256" key="1">
    <source>
        <dbReference type="ARBA" id="ARBA00006987"/>
    </source>
</evidence>
<feature type="chain" id="PRO_5038142279" evidence="2">
    <location>
        <begin position="33"/>
        <end position="333"/>
    </location>
</feature>
<dbReference type="EMBL" id="JAGIZA010000005">
    <property type="protein sequence ID" value="MBP0493302.1"/>
    <property type="molecule type" value="Genomic_DNA"/>
</dbReference>
<protein>
    <submittedName>
        <fullName evidence="3">Tripartite tricarboxylate transporter substrate binding protein BugD</fullName>
    </submittedName>
</protein>
<keyword evidence="2" id="KW-0732">Signal</keyword>
<accession>A0A940S7Q1</accession>
<dbReference type="InterPro" id="IPR042100">
    <property type="entry name" value="Bug_dom1"/>
</dbReference>
<dbReference type="Gene3D" id="3.40.190.10">
    <property type="entry name" value="Periplasmic binding protein-like II"/>
    <property type="match status" value="1"/>
</dbReference>
<gene>
    <name evidence="3" type="ORF">J5Y10_10995</name>
</gene>